<proteinExistence type="predicted"/>
<organism evidence="2">
    <name type="scientific">marine metagenome</name>
    <dbReference type="NCBI Taxonomy" id="408172"/>
    <lineage>
        <taxon>unclassified sequences</taxon>
        <taxon>metagenomes</taxon>
        <taxon>ecological metagenomes</taxon>
    </lineage>
</organism>
<name>A0A381YQA6_9ZZZZ</name>
<gene>
    <name evidence="2" type="ORF">METZ01_LOCUS132013</name>
</gene>
<dbReference type="EMBL" id="UINC01018783">
    <property type="protein sequence ID" value="SVA79159.1"/>
    <property type="molecule type" value="Genomic_DNA"/>
</dbReference>
<sequence length="52" mass="6068">MPNEQQIIDSNLQKEYEFGFVTDIESETLPPGLDENTIRTISTKKEEPEWLL</sequence>
<protein>
    <recommendedName>
        <fullName evidence="3">Fe-S cluster assembly protein SufB</fullName>
    </recommendedName>
</protein>
<accession>A0A381YQA6</accession>
<evidence type="ECO:0000313" key="2">
    <source>
        <dbReference type="EMBL" id="SVA79159.1"/>
    </source>
</evidence>
<evidence type="ECO:0008006" key="3">
    <source>
        <dbReference type="Google" id="ProtNLM"/>
    </source>
</evidence>
<evidence type="ECO:0000256" key="1">
    <source>
        <dbReference type="SAM" id="MobiDB-lite"/>
    </source>
</evidence>
<feature type="compositionally biased region" description="Basic and acidic residues" evidence="1">
    <location>
        <begin position="43"/>
        <end position="52"/>
    </location>
</feature>
<feature type="non-terminal residue" evidence="2">
    <location>
        <position position="52"/>
    </location>
</feature>
<feature type="region of interest" description="Disordered" evidence="1">
    <location>
        <begin position="27"/>
        <end position="52"/>
    </location>
</feature>
<reference evidence="2" key="1">
    <citation type="submission" date="2018-05" db="EMBL/GenBank/DDBJ databases">
        <authorList>
            <person name="Lanie J.A."/>
            <person name="Ng W.-L."/>
            <person name="Kazmierczak K.M."/>
            <person name="Andrzejewski T.M."/>
            <person name="Davidsen T.M."/>
            <person name="Wayne K.J."/>
            <person name="Tettelin H."/>
            <person name="Glass J.I."/>
            <person name="Rusch D."/>
            <person name="Podicherti R."/>
            <person name="Tsui H.-C.T."/>
            <person name="Winkler M.E."/>
        </authorList>
    </citation>
    <scope>NUCLEOTIDE SEQUENCE</scope>
</reference>
<dbReference type="AlphaFoldDB" id="A0A381YQA6"/>